<evidence type="ECO:0000313" key="8">
    <source>
        <dbReference type="EMBL" id="SKB69263.1"/>
    </source>
</evidence>
<dbReference type="GO" id="GO:0006654">
    <property type="term" value="P:phosphatidic acid biosynthetic process"/>
    <property type="evidence" value="ECO:0007669"/>
    <property type="project" value="TreeGrafter"/>
</dbReference>
<accession>A0A1T5DCM2</accession>
<keyword evidence="6" id="KW-1133">Transmembrane helix</keyword>
<evidence type="ECO:0000256" key="1">
    <source>
        <dbReference type="ARBA" id="ARBA00005189"/>
    </source>
</evidence>
<evidence type="ECO:0000256" key="3">
    <source>
        <dbReference type="ARBA" id="ARBA00022679"/>
    </source>
</evidence>
<keyword evidence="9" id="KW-1185">Reference proteome</keyword>
<comment type="pathway">
    <text evidence="1">Lipid metabolism.</text>
</comment>
<gene>
    <name evidence="8" type="ORF">SAMN03080601_01063</name>
</gene>
<sequence>MRLVAGYIFTPVYYAAFGLLLVIFHPVQMIARRLGGYEAHLKSVIALNGLIMMSMRIIGAKVRYHGLEKLPDDRPLIVASNHQSMFDIPAFIYGFHKFHPKFVSKIELASGIPSISYNLKHSGSALIDRKSGSQAIKEIIRLGRMIEKNKYAVCIFPEGTRSRTGELRPFQPAGVKSLLKAAPSSLLIPFAIDGHSELMEKGYFPLKYGVKINYSVLDPIEPGNLDAEVLVEKCREAIEECLSKS</sequence>
<reference evidence="8 9" key="1">
    <citation type="submission" date="2017-02" db="EMBL/GenBank/DDBJ databases">
        <authorList>
            <person name="Peterson S.W."/>
        </authorList>
    </citation>
    <scope>NUCLEOTIDE SEQUENCE [LARGE SCALE GENOMIC DNA]</scope>
    <source>
        <strain evidence="8 9">DSM 24412</strain>
    </source>
</reference>
<dbReference type="Proteomes" id="UP000191055">
    <property type="component" value="Unassembled WGS sequence"/>
</dbReference>
<proteinExistence type="predicted"/>
<keyword evidence="5 8" id="KW-0012">Acyltransferase</keyword>
<evidence type="ECO:0000256" key="6">
    <source>
        <dbReference type="SAM" id="Phobius"/>
    </source>
</evidence>
<dbReference type="Pfam" id="PF01553">
    <property type="entry name" value="Acyltransferase"/>
    <property type="match status" value="1"/>
</dbReference>
<keyword evidence="6" id="KW-0472">Membrane</keyword>
<dbReference type="PANTHER" id="PTHR10434">
    <property type="entry name" value="1-ACYL-SN-GLYCEROL-3-PHOSPHATE ACYLTRANSFERASE"/>
    <property type="match status" value="1"/>
</dbReference>
<dbReference type="AlphaFoldDB" id="A0A1T5DCM2"/>
<evidence type="ECO:0000256" key="5">
    <source>
        <dbReference type="ARBA" id="ARBA00023315"/>
    </source>
</evidence>
<dbReference type="InterPro" id="IPR002123">
    <property type="entry name" value="Plipid/glycerol_acylTrfase"/>
</dbReference>
<evidence type="ECO:0000256" key="2">
    <source>
        <dbReference type="ARBA" id="ARBA00022516"/>
    </source>
</evidence>
<dbReference type="EMBL" id="FUYV01000004">
    <property type="protein sequence ID" value="SKB69263.1"/>
    <property type="molecule type" value="Genomic_DNA"/>
</dbReference>
<keyword evidence="3 8" id="KW-0808">Transferase</keyword>
<dbReference type="STRING" id="889453.SAMN03080601_01063"/>
<evidence type="ECO:0000313" key="9">
    <source>
        <dbReference type="Proteomes" id="UP000191055"/>
    </source>
</evidence>
<dbReference type="CDD" id="cd07989">
    <property type="entry name" value="LPLAT_AGPAT-like"/>
    <property type="match status" value="1"/>
</dbReference>
<name>A0A1T5DCM2_9BACT</name>
<evidence type="ECO:0000259" key="7">
    <source>
        <dbReference type="SMART" id="SM00563"/>
    </source>
</evidence>
<evidence type="ECO:0000256" key="4">
    <source>
        <dbReference type="ARBA" id="ARBA00023098"/>
    </source>
</evidence>
<organism evidence="8 9">
    <name type="scientific">Alkalitalea saponilacus</name>
    <dbReference type="NCBI Taxonomy" id="889453"/>
    <lineage>
        <taxon>Bacteria</taxon>
        <taxon>Pseudomonadati</taxon>
        <taxon>Bacteroidota</taxon>
        <taxon>Bacteroidia</taxon>
        <taxon>Marinilabiliales</taxon>
        <taxon>Marinilabiliaceae</taxon>
        <taxon>Alkalitalea</taxon>
    </lineage>
</organism>
<feature type="domain" description="Phospholipid/glycerol acyltransferase" evidence="7">
    <location>
        <begin position="76"/>
        <end position="195"/>
    </location>
</feature>
<dbReference type="SUPFAM" id="SSF69593">
    <property type="entry name" value="Glycerol-3-phosphate (1)-acyltransferase"/>
    <property type="match status" value="1"/>
</dbReference>
<dbReference type="PANTHER" id="PTHR10434:SF64">
    <property type="entry name" value="1-ACYL-SN-GLYCEROL-3-PHOSPHATE ACYLTRANSFERASE-RELATED"/>
    <property type="match status" value="1"/>
</dbReference>
<keyword evidence="4" id="KW-0443">Lipid metabolism</keyword>
<keyword evidence="2" id="KW-0444">Lipid biosynthesis</keyword>
<protein>
    <submittedName>
        <fullName evidence="8">1-acyl-sn-glycerol-3-phosphate acyltransferase</fullName>
    </submittedName>
</protein>
<feature type="transmembrane region" description="Helical" evidence="6">
    <location>
        <begin position="7"/>
        <end position="27"/>
    </location>
</feature>
<keyword evidence="6" id="KW-0812">Transmembrane</keyword>
<dbReference type="SMART" id="SM00563">
    <property type="entry name" value="PlsC"/>
    <property type="match status" value="1"/>
</dbReference>
<dbReference type="GO" id="GO:0003841">
    <property type="term" value="F:1-acylglycerol-3-phosphate O-acyltransferase activity"/>
    <property type="evidence" value="ECO:0007669"/>
    <property type="project" value="TreeGrafter"/>
</dbReference>